<dbReference type="EC" id="3.5.1.1" evidence="1"/>
<name>A0AAU8EAM0_9PSED</name>
<dbReference type="InterPro" id="IPR010349">
    <property type="entry name" value="Asparaginase_II"/>
</dbReference>
<sequence>MRRLFDAMRSHPEMVSGTGRADLGITLSSNGDWVAKTGADGVQTVGIRSRGLGVAVKVSDGDFASVFAVTIAVLKQLGVLDQDSNSPLLAPWADPVLRSYNGSRAGQLKATVQLKFV</sequence>
<keyword evidence="1" id="KW-0378">Hydrolase</keyword>
<dbReference type="PANTHER" id="PTHR42110:SF1">
    <property type="entry name" value="L-ASPARAGINASE, PUTATIVE (AFU_ORTHOLOGUE AFUA_3G11890)-RELATED"/>
    <property type="match status" value="1"/>
</dbReference>
<dbReference type="AlphaFoldDB" id="A0AAU8EAM0"/>
<protein>
    <submittedName>
        <fullName evidence="1">Asparaginase</fullName>
        <ecNumber evidence="1">3.5.1.1</ecNumber>
    </submittedName>
</protein>
<accession>A0AAU8EAM0</accession>
<dbReference type="RefSeq" id="WP_353637241.1">
    <property type="nucleotide sequence ID" value="NZ_CP159258.1"/>
</dbReference>
<dbReference type="EMBL" id="CP159258">
    <property type="protein sequence ID" value="XCG76767.1"/>
    <property type="molecule type" value="Genomic_DNA"/>
</dbReference>
<dbReference type="PANTHER" id="PTHR42110">
    <property type="entry name" value="L-ASPARAGINASE, PUTATIVE (AFU_ORTHOLOGUE AFUA_3G11890)-RELATED"/>
    <property type="match status" value="1"/>
</dbReference>
<proteinExistence type="predicted"/>
<dbReference type="GO" id="GO:0004067">
    <property type="term" value="F:asparaginase activity"/>
    <property type="evidence" value="ECO:0007669"/>
    <property type="project" value="UniProtKB-EC"/>
</dbReference>
<evidence type="ECO:0000313" key="1">
    <source>
        <dbReference type="EMBL" id="XCG76767.1"/>
    </source>
</evidence>
<dbReference type="Pfam" id="PF06089">
    <property type="entry name" value="Asparaginase_II"/>
    <property type="match status" value="1"/>
</dbReference>
<organism evidence="1">
    <name type="scientific">Pseudomonas sp. MYb327</name>
    <dbReference type="NCBI Taxonomy" id="2745230"/>
    <lineage>
        <taxon>Bacteria</taxon>
        <taxon>Pseudomonadati</taxon>
        <taxon>Pseudomonadota</taxon>
        <taxon>Gammaproteobacteria</taxon>
        <taxon>Pseudomonadales</taxon>
        <taxon>Pseudomonadaceae</taxon>
        <taxon>Pseudomonas</taxon>
    </lineage>
</organism>
<gene>
    <name evidence="1" type="ORF">ABVN21_12070</name>
</gene>
<reference evidence="1" key="1">
    <citation type="submission" date="2024-06" db="EMBL/GenBank/DDBJ databases">
        <title>The Caenorhabditis elegans bacterial microbiome influences microsporidia infection through nutrient limitation and inhibiting parasite invasion.</title>
        <authorList>
            <person name="Tamim El Jarkass H."/>
            <person name="Castelblanco S."/>
            <person name="Kaur M."/>
            <person name="Wan Y.C."/>
            <person name="Ellis A.E."/>
            <person name="Sheldon R.D."/>
            <person name="Lien E.C."/>
            <person name="Burton N.O."/>
            <person name="Wright G.D."/>
            <person name="Reinke A.W."/>
        </authorList>
    </citation>
    <scope>NUCLEOTIDE SEQUENCE</scope>
    <source>
        <strain evidence="1">MYb327</strain>
    </source>
</reference>